<evidence type="ECO:0000313" key="2">
    <source>
        <dbReference type="Proteomes" id="UP000807306"/>
    </source>
</evidence>
<dbReference type="AlphaFoldDB" id="A0A9P6E9G8"/>
<protein>
    <recommendedName>
        <fullName evidence="3">F-box domain-containing protein</fullName>
    </recommendedName>
</protein>
<organism evidence="1 2">
    <name type="scientific">Crepidotus variabilis</name>
    <dbReference type="NCBI Taxonomy" id="179855"/>
    <lineage>
        <taxon>Eukaryota</taxon>
        <taxon>Fungi</taxon>
        <taxon>Dikarya</taxon>
        <taxon>Basidiomycota</taxon>
        <taxon>Agaricomycotina</taxon>
        <taxon>Agaricomycetes</taxon>
        <taxon>Agaricomycetidae</taxon>
        <taxon>Agaricales</taxon>
        <taxon>Agaricineae</taxon>
        <taxon>Crepidotaceae</taxon>
        <taxon>Crepidotus</taxon>
    </lineage>
</organism>
<comment type="caution">
    <text evidence="1">The sequence shown here is derived from an EMBL/GenBank/DDBJ whole genome shotgun (WGS) entry which is preliminary data.</text>
</comment>
<reference evidence="1" key="1">
    <citation type="submission" date="2020-11" db="EMBL/GenBank/DDBJ databases">
        <authorList>
            <consortium name="DOE Joint Genome Institute"/>
            <person name="Ahrendt S."/>
            <person name="Riley R."/>
            <person name="Andreopoulos W."/>
            <person name="Labutti K."/>
            <person name="Pangilinan J."/>
            <person name="Ruiz-Duenas F.J."/>
            <person name="Barrasa J.M."/>
            <person name="Sanchez-Garcia M."/>
            <person name="Camarero S."/>
            <person name="Miyauchi S."/>
            <person name="Serrano A."/>
            <person name="Linde D."/>
            <person name="Babiker R."/>
            <person name="Drula E."/>
            <person name="Ayuso-Fernandez I."/>
            <person name="Pacheco R."/>
            <person name="Padilla G."/>
            <person name="Ferreira P."/>
            <person name="Barriuso J."/>
            <person name="Kellner H."/>
            <person name="Castanera R."/>
            <person name="Alfaro M."/>
            <person name="Ramirez L."/>
            <person name="Pisabarro A.G."/>
            <person name="Kuo A."/>
            <person name="Tritt A."/>
            <person name="Lipzen A."/>
            <person name="He G."/>
            <person name="Yan M."/>
            <person name="Ng V."/>
            <person name="Cullen D."/>
            <person name="Martin F."/>
            <person name="Rosso M.-N."/>
            <person name="Henrissat B."/>
            <person name="Hibbett D."/>
            <person name="Martinez A.T."/>
            <person name="Grigoriev I.V."/>
        </authorList>
    </citation>
    <scope>NUCLEOTIDE SEQUENCE</scope>
    <source>
        <strain evidence="1">CBS 506.95</strain>
    </source>
</reference>
<proteinExistence type="predicted"/>
<dbReference type="Proteomes" id="UP000807306">
    <property type="component" value="Unassembled WGS sequence"/>
</dbReference>
<dbReference type="OrthoDB" id="3041043at2759"/>
<keyword evidence="2" id="KW-1185">Reference proteome</keyword>
<gene>
    <name evidence="1" type="ORF">CPB83DRAFT_897435</name>
</gene>
<dbReference type="EMBL" id="MU157891">
    <property type="protein sequence ID" value="KAF9524892.1"/>
    <property type="molecule type" value="Genomic_DNA"/>
</dbReference>
<evidence type="ECO:0000313" key="1">
    <source>
        <dbReference type="EMBL" id="KAF9524892.1"/>
    </source>
</evidence>
<accession>A0A9P6E9G8</accession>
<sequence>MPPTPTSSVRILSPLEECLHGLDDAAVMRLLSYMEVDDIVHFAKTSSSTRSFCQLFAHTAWNFNAFFNDWFANTEAFREALSESRALVSRSQVLQFFERTSYANSDLDLYLQAGGFETINVFVKSQGYERQSQDSSRLRQQYSRLCNLLRATRGNCIVDVISYRRRYPSLVDINQDGSSRMVQVIVVSGIPVCFILFEYHSSAVINYITSNEAVCVFPQFTLLHKKSFITPNGKMCEKWREKYISRGFELVGDTDLSRLPLSHKCWVFDCHTWVVPFAGDGVNSLGKRPLKALHPSSIPMDIMFVSGGQGFSACFEGAAVSSMSLNDVD</sequence>
<name>A0A9P6E9G8_9AGAR</name>
<evidence type="ECO:0008006" key="3">
    <source>
        <dbReference type="Google" id="ProtNLM"/>
    </source>
</evidence>